<dbReference type="AlphaFoldDB" id="A0A6J5GLV2"/>
<dbReference type="EMBL" id="CADIKI010000016">
    <property type="protein sequence ID" value="CAB3801343.1"/>
    <property type="molecule type" value="Genomic_DNA"/>
</dbReference>
<reference evidence="1 2" key="1">
    <citation type="submission" date="2020-04" db="EMBL/GenBank/DDBJ databases">
        <authorList>
            <person name="De Canck E."/>
        </authorList>
    </citation>
    <scope>NUCLEOTIDE SEQUENCE [LARGE SCALE GENOMIC DNA]</scope>
    <source>
        <strain evidence="1 2">LMG 27177</strain>
    </source>
</reference>
<accession>A0A6J5GLV2</accession>
<name>A0A6J5GLV2_9BURK</name>
<keyword evidence="2" id="KW-1185">Reference proteome</keyword>
<gene>
    <name evidence="1" type="ORF">LMG27177_05033</name>
</gene>
<evidence type="ECO:0000313" key="1">
    <source>
        <dbReference type="EMBL" id="CAB3801343.1"/>
    </source>
</evidence>
<organism evidence="1 2">
    <name type="scientific">Paraburkholderia fynbosensis</name>
    <dbReference type="NCBI Taxonomy" id="1200993"/>
    <lineage>
        <taxon>Bacteria</taxon>
        <taxon>Pseudomonadati</taxon>
        <taxon>Pseudomonadota</taxon>
        <taxon>Betaproteobacteria</taxon>
        <taxon>Burkholderiales</taxon>
        <taxon>Burkholderiaceae</taxon>
        <taxon>Paraburkholderia</taxon>
    </lineage>
</organism>
<dbReference type="Proteomes" id="UP000494252">
    <property type="component" value="Unassembled WGS sequence"/>
</dbReference>
<dbReference type="RefSeq" id="WP_175164012.1">
    <property type="nucleotide sequence ID" value="NZ_CADIKI010000016.1"/>
</dbReference>
<sequence>MTNVTFTAGTKIEKCLQIERIIYLSWVSDRLGQADQCAKDFWVKLKCYPYDAYNTPLKTIYRSRQELQPPKAGDLANSHISPLMVIENMKDVTDVIAFLTDDYIAAEPHVSELVDLSQFVRRKRTEEAAWEQGSPESAEQRELAMWLILVHQMSDPREYALVADTSPDWWHELLDGNDYLRLGDVSGETLKQQLHTAATRLRKHQRLGCGKCCHRHETAGNETEVAPSTSWLRRLFRGAA</sequence>
<proteinExistence type="predicted"/>
<evidence type="ECO:0000313" key="2">
    <source>
        <dbReference type="Proteomes" id="UP000494252"/>
    </source>
</evidence>
<protein>
    <submittedName>
        <fullName evidence="1">Uncharacterized protein</fullName>
    </submittedName>
</protein>